<dbReference type="VEuPathDB" id="FungiDB:GMDG_08592"/>
<protein>
    <recommendedName>
        <fullName evidence="2">F-box domain-containing protein</fullName>
    </recommendedName>
</protein>
<proteinExistence type="predicted"/>
<dbReference type="InterPro" id="IPR036047">
    <property type="entry name" value="F-box-like_dom_sf"/>
</dbReference>
<dbReference type="GeneID" id="36287832"/>
<name>A0A177A8S3_9PEZI</name>
<accession>A0A177A8S3</accession>
<dbReference type="OrthoDB" id="3766406at2759"/>
<gene>
    <name evidence="1" type="ORF">VC83_04762</name>
</gene>
<organism evidence="1">
    <name type="scientific">Pseudogymnoascus destructans</name>
    <dbReference type="NCBI Taxonomy" id="655981"/>
    <lineage>
        <taxon>Eukaryota</taxon>
        <taxon>Fungi</taxon>
        <taxon>Dikarya</taxon>
        <taxon>Ascomycota</taxon>
        <taxon>Pezizomycotina</taxon>
        <taxon>Leotiomycetes</taxon>
        <taxon>Thelebolales</taxon>
        <taxon>Thelebolaceae</taxon>
        <taxon>Pseudogymnoascus</taxon>
    </lineage>
</organism>
<evidence type="ECO:0000313" key="1">
    <source>
        <dbReference type="EMBL" id="OAF57563.2"/>
    </source>
</evidence>
<dbReference type="AlphaFoldDB" id="A0A177A8S3"/>
<dbReference type="SUPFAM" id="SSF81383">
    <property type="entry name" value="F-box domain"/>
    <property type="match status" value="1"/>
</dbReference>
<reference evidence="1" key="1">
    <citation type="submission" date="2016-03" db="EMBL/GenBank/DDBJ databases">
        <title>Updated assembly of Pseudogymnoascus destructans, the fungus causing white-nose syndrome of bats.</title>
        <authorList>
            <person name="Palmer J.M."/>
            <person name="Drees K.P."/>
            <person name="Foster J.T."/>
            <person name="Lindner D.L."/>
        </authorList>
    </citation>
    <scope>NUCLEOTIDE SEQUENCE [LARGE SCALE GENOMIC DNA]</scope>
    <source>
        <strain evidence="1">20631-21</strain>
    </source>
</reference>
<dbReference type="Proteomes" id="UP000077154">
    <property type="component" value="Unassembled WGS sequence"/>
</dbReference>
<sequence>MDMFLRISTRLARCFLQTKPAFARDRLSGLKSSPFRELPPELIYLIASFLPLESVGSLSLSCLRLYLCLETEYLQSLKLAEYPVMNRFLHLLERDLPFHIVCPECNKLHSMLSAKRHRVSQLYVAPEKNSLKCRITDSTGHYIGGLPGGFSSTIFRMAIKAYRQGKDTAALLYLLSYRKMEGHLWGFVELHKAEARISEAGSLLIREQKVYMIPSSQKTPLPWYGGFGICRHIPFMEMMDLYWWGIQVPEADELIDEYENTQRIIYCQYCHSEFRVDFKGYGREGNALFITRWIDLGEGKEADDFKRRIRLYGSERRRRVTYQRGSICAAFEQDTGFKFDSTLTKQDEKELTTSCRWPWPDYARVSAKGAEVGYVVRNGRLVPKF</sequence>
<evidence type="ECO:0008006" key="2">
    <source>
        <dbReference type="Google" id="ProtNLM"/>
    </source>
</evidence>
<dbReference type="RefSeq" id="XP_024322851.1">
    <property type="nucleotide sequence ID" value="XM_024468390.1"/>
</dbReference>
<dbReference type="EMBL" id="KV441400">
    <property type="protein sequence ID" value="OAF57563.2"/>
    <property type="molecule type" value="Genomic_DNA"/>
</dbReference>